<organism evidence="3 4">
    <name type="scientific">Plasticicumulans lactativorans</name>
    <dbReference type="NCBI Taxonomy" id="1133106"/>
    <lineage>
        <taxon>Bacteria</taxon>
        <taxon>Pseudomonadati</taxon>
        <taxon>Pseudomonadota</taxon>
        <taxon>Gammaproteobacteria</taxon>
        <taxon>Candidatus Competibacteraceae</taxon>
        <taxon>Plasticicumulans</taxon>
    </lineage>
</organism>
<feature type="chain" id="PRO_5020388371" evidence="1">
    <location>
        <begin position="22"/>
        <end position="172"/>
    </location>
</feature>
<evidence type="ECO:0000313" key="4">
    <source>
        <dbReference type="Proteomes" id="UP000295765"/>
    </source>
</evidence>
<dbReference type="Gene3D" id="2.60.40.2230">
    <property type="entry name" value="Uncharacterised protein YcnI-like PF07987, DUF1775"/>
    <property type="match status" value="1"/>
</dbReference>
<dbReference type="EMBL" id="SLWY01000019">
    <property type="protein sequence ID" value="TCO79559.1"/>
    <property type="molecule type" value="Genomic_DNA"/>
</dbReference>
<dbReference type="AlphaFoldDB" id="A0A4R2L669"/>
<proteinExistence type="predicted"/>
<dbReference type="InterPro" id="IPR012533">
    <property type="entry name" value="YcnI-copper_dom"/>
</dbReference>
<evidence type="ECO:0000256" key="1">
    <source>
        <dbReference type="SAM" id="SignalP"/>
    </source>
</evidence>
<sequence length="172" mass="18347">MKSLPVLAAILAATATSTAFAHATLETREAPADSYYKAVIRVGHGCDGSPTLTLRLQIPDGVVAVKPMPKPGWTLDTVIAPYPQPVDLGHGRTASEGVREVVWSGRLPDAHYDEFVARVKLPDRPGATLYFPVVQACEKGAHRWIEIPAAGRSADDLEEPAPALRLGPKAGH</sequence>
<feature type="signal peptide" evidence="1">
    <location>
        <begin position="1"/>
        <end position="21"/>
    </location>
</feature>
<reference evidence="3 4" key="1">
    <citation type="submission" date="2019-03" db="EMBL/GenBank/DDBJ databases">
        <title>Genomic Encyclopedia of Type Strains, Phase IV (KMG-IV): sequencing the most valuable type-strain genomes for metagenomic binning, comparative biology and taxonomic classification.</title>
        <authorList>
            <person name="Goeker M."/>
        </authorList>
    </citation>
    <scope>NUCLEOTIDE SEQUENCE [LARGE SCALE GENOMIC DNA]</scope>
    <source>
        <strain evidence="3 4">DSM 25287</strain>
    </source>
</reference>
<dbReference type="CDD" id="cd08545">
    <property type="entry name" value="YcnI_like"/>
    <property type="match status" value="1"/>
</dbReference>
<dbReference type="Proteomes" id="UP000295765">
    <property type="component" value="Unassembled WGS sequence"/>
</dbReference>
<comment type="caution">
    <text evidence="3">The sequence shown here is derived from an EMBL/GenBank/DDBJ whole genome shotgun (WGS) entry which is preliminary data.</text>
</comment>
<dbReference type="OrthoDB" id="9796962at2"/>
<keyword evidence="4" id="KW-1185">Reference proteome</keyword>
<protein>
    <submittedName>
        <fullName evidence="3">Uncharacterized protein YcnI</fullName>
    </submittedName>
</protein>
<feature type="domain" description="YncI copper-binding" evidence="2">
    <location>
        <begin position="22"/>
        <end position="166"/>
    </location>
</feature>
<keyword evidence="1" id="KW-0732">Signal</keyword>
<dbReference type="RefSeq" id="WP_132544624.1">
    <property type="nucleotide sequence ID" value="NZ_SLWY01000019.1"/>
</dbReference>
<gene>
    <name evidence="3" type="ORF">EV699_11915</name>
</gene>
<evidence type="ECO:0000313" key="3">
    <source>
        <dbReference type="EMBL" id="TCO79559.1"/>
    </source>
</evidence>
<accession>A0A4R2L669</accession>
<name>A0A4R2L669_9GAMM</name>
<dbReference type="Pfam" id="PF07987">
    <property type="entry name" value="DUF1775"/>
    <property type="match status" value="1"/>
</dbReference>
<evidence type="ECO:0000259" key="2">
    <source>
        <dbReference type="Pfam" id="PF07987"/>
    </source>
</evidence>
<dbReference type="InterPro" id="IPR038507">
    <property type="entry name" value="YcnI-like_sf"/>
</dbReference>